<gene>
    <name evidence="4" type="ORF">BFL38_09360</name>
</gene>
<keyword evidence="2" id="KW-0949">S-adenosyl-L-methionine</keyword>
<dbReference type="GO" id="GO:0004109">
    <property type="term" value="F:coproporphyrinogen oxidase activity"/>
    <property type="evidence" value="ECO:0007669"/>
    <property type="project" value="InterPro"/>
</dbReference>
<dbReference type="PANTHER" id="PTHR13932:SF5">
    <property type="entry name" value="RADICAL S-ADENOSYL METHIONINE DOMAIN-CONTAINING PROTEIN 1, MITOCHONDRIAL"/>
    <property type="match status" value="1"/>
</dbReference>
<dbReference type="SFLD" id="SFLDG01082">
    <property type="entry name" value="B12-binding_domain_containing"/>
    <property type="match status" value="1"/>
</dbReference>
<keyword evidence="2" id="KW-0408">Iron</keyword>
<dbReference type="RefSeq" id="WP_069725152.1">
    <property type="nucleotide sequence ID" value="NZ_MDCO01000001.1"/>
</dbReference>
<evidence type="ECO:0000256" key="2">
    <source>
        <dbReference type="RuleBase" id="RU364116"/>
    </source>
</evidence>
<dbReference type="Pfam" id="PF04055">
    <property type="entry name" value="Radical_SAM"/>
    <property type="match status" value="1"/>
</dbReference>
<dbReference type="CDD" id="cd01335">
    <property type="entry name" value="Radical_SAM"/>
    <property type="match status" value="1"/>
</dbReference>
<name>A0A1E5NHJ7_9SPIR</name>
<dbReference type="SFLD" id="SFLDF00562">
    <property type="entry name" value="HemN-like__clustered_with_heat"/>
    <property type="match status" value="1"/>
</dbReference>
<organism evidence="4 5">
    <name type="scientific">Brachyspira hampsonii</name>
    <dbReference type="NCBI Taxonomy" id="1287055"/>
    <lineage>
        <taxon>Bacteria</taxon>
        <taxon>Pseudomonadati</taxon>
        <taxon>Spirochaetota</taxon>
        <taxon>Spirochaetia</taxon>
        <taxon>Brachyspirales</taxon>
        <taxon>Brachyspiraceae</taxon>
        <taxon>Brachyspira</taxon>
    </lineage>
</organism>
<dbReference type="InterPro" id="IPR004559">
    <property type="entry name" value="HemW-like"/>
</dbReference>
<keyword evidence="2" id="KW-0349">Heme</keyword>
<dbReference type="PANTHER" id="PTHR13932">
    <property type="entry name" value="COPROPORPHYRINIGEN III OXIDASE"/>
    <property type="match status" value="1"/>
</dbReference>
<comment type="similarity">
    <text evidence="1">Belongs to the anaerobic coproporphyrinogen-III oxidase family. HemW subfamily.</text>
</comment>
<dbReference type="InterPro" id="IPR006638">
    <property type="entry name" value="Elp3/MiaA/NifB-like_rSAM"/>
</dbReference>
<protein>
    <recommendedName>
        <fullName evidence="2">Heme chaperone HemW</fullName>
    </recommendedName>
</protein>
<evidence type="ECO:0000313" key="5">
    <source>
        <dbReference type="Proteomes" id="UP000095247"/>
    </source>
</evidence>
<comment type="function">
    <text evidence="2">Probably acts as a heme chaperone, transferring heme to an unknown acceptor. Binds one molecule of heme per monomer, possibly covalently. Binds 1 [4Fe-4S] cluster. The cluster is coordinated with 3 cysteines and an exchangeable S-adenosyl-L-methionine.</text>
</comment>
<dbReference type="AlphaFoldDB" id="A0A1E5NHJ7"/>
<dbReference type="InterPro" id="IPR034505">
    <property type="entry name" value="Coproporphyrinogen-III_oxidase"/>
</dbReference>
<keyword evidence="2" id="KW-0411">Iron-sulfur</keyword>
<dbReference type="NCBIfam" id="TIGR00539">
    <property type="entry name" value="hemN_rel"/>
    <property type="match status" value="1"/>
</dbReference>
<dbReference type="SFLD" id="SFLDS00029">
    <property type="entry name" value="Radical_SAM"/>
    <property type="match status" value="1"/>
</dbReference>
<dbReference type="SMART" id="SM00729">
    <property type="entry name" value="Elp3"/>
    <property type="match status" value="1"/>
</dbReference>
<dbReference type="EMBL" id="MDCO01000001">
    <property type="protein sequence ID" value="OEJ15669.1"/>
    <property type="molecule type" value="Genomic_DNA"/>
</dbReference>
<accession>A0A1E5NHJ7</accession>
<dbReference type="SFLD" id="SFLDG01065">
    <property type="entry name" value="anaerobic_coproporphyrinogen-I"/>
    <property type="match status" value="1"/>
</dbReference>
<dbReference type="SUPFAM" id="SSF102114">
    <property type="entry name" value="Radical SAM enzymes"/>
    <property type="match status" value="1"/>
</dbReference>
<dbReference type="Gene3D" id="3.80.30.20">
    <property type="entry name" value="tm_1862 like domain"/>
    <property type="match status" value="1"/>
</dbReference>
<dbReference type="InterPro" id="IPR058240">
    <property type="entry name" value="rSAM_sf"/>
</dbReference>
<evidence type="ECO:0000256" key="1">
    <source>
        <dbReference type="ARBA" id="ARBA00006100"/>
    </source>
</evidence>
<comment type="caution">
    <text evidence="4">The sequence shown here is derived from an EMBL/GenBank/DDBJ whole genome shotgun (WGS) entry which is preliminary data.</text>
</comment>
<dbReference type="PROSITE" id="PS51918">
    <property type="entry name" value="RADICAL_SAM"/>
    <property type="match status" value="1"/>
</dbReference>
<keyword evidence="2" id="KW-0963">Cytoplasm</keyword>
<proteinExistence type="inferred from homology"/>
<dbReference type="InterPro" id="IPR023404">
    <property type="entry name" value="rSAM_horseshoe"/>
</dbReference>
<comment type="subcellular location">
    <subcellularLocation>
        <location evidence="2">Cytoplasm</location>
    </subcellularLocation>
</comment>
<dbReference type="GO" id="GO:0006779">
    <property type="term" value="P:porphyrin-containing compound biosynthetic process"/>
    <property type="evidence" value="ECO:0007669"/>
    <property type="project" value="InterPro"/>
</dbReference>
<evidence type="ECO:0000259" key="3">
    <source>
        <dbReference type="PROSITE" id="PS51918"/>
    </source>
</evidence>
<reference evidence="4 5" key="1">
    <citation type="submission" date="2016-08" db="EMBL/GenBank/DDBJ databases">
        <title>Characterization and recognition of Brachyspira hampsonii sp. nov., a novel intestinal spirochete that is pathogenic to pigs.</title>
        <authorList>
            <person name="Mirajkar N."/>
            <person name="La T."/>
            <person name="Phillips N."/>
            <person name="Hampson D."/>
            <person name="Gebhart C."/>
        </authorList>
    </citation>
    <scope>NUCLEOTIDE SEQUENCE [LARGE SCALE GENOMIC DNA]</scope>
    <source>
        <strain evidence="4 5">P280/1</strain>
    </source>
</reference>
<dbReference type="Proteomes" id="UP000095247">
    <property type="component" value="Unassembled WGS sequence"/>
</dbReference>
<dbReference type="GO" id="GO:0005737">
    <property type="term" value="C:cytoplasm"/>
    <property type="evidence" value="ECO:0007669"/>
    <property type="project" value="UniProtKB-SubCell"/>
</dbReference>
<sequence>MSGLYIHIPFCTYKCSYCNFYSIVNMNDREIYRKYAEALISELKLRIQNYKSYIETIYFGGGTPSVFDSDLLKYLLDNILNIVYNHNRDYIGSKNTDLIKEITIESNINDINLEYIKFLEQIQNIRLSLGIQTFNEKSLAIINRHTDKKDIINAIKLINKSSLENISLDFICGLPLNSETQIKDDILFSYDLLPKVKHFSLYYLELTDSLHKKWKDLLPNDEESVIYYKKASDTLEGLGFKRYEVSNYSLPDYNSIHNSNYWLLKDYIGIGVSAAGCYNNNRYCNVKILRDYFNFIDNSNLPIKENEYLDIDTRKKEFIFLSLRTVKGINIDKYNNYFNEKFYYKYYNIINNNTQYFNVHNNYLSIKKHYFDYVDEISILLL</sequence>
<dbReference type="InterPro" id="IPR007197">
    <property type="entry name" value="rSAM"/>
</dbReference>
<keyword evidence="2" id="KW-0143">Chaperone</keyword>
<evidence type="ECO:0000313" key="4">
    <source>
        <dbReference type="EMBL" id="OEJ15669.1"/>
    </source>
</evidence>
<keyword evidence="2" id="KW-0479">Metal-binding</keyword>
<keyword evidence="2" id="KW-0004">4Fe-4S</keyword>
<dbReference type="GO" id="GO:0051539">
    <property type="term" value="F:4 iron, 4 sulfur cluster binding"/>
    <property type="evidence" value="ECO:0007669"/>
    <property type="project" value="UniProtKB-UniRule"/>
</dbReference>
<dbReference type="GO" id="GO:0046872">
    <property type="term" value="F:metal ion binding"/>
    <property type="evidence" value="ECO:0007669"/>
    <property type="project" value="UniProtKB-UniRule"/>
</dbReference>
<feature type="domain" description="Radical SAM core" evidence="3">
    <location>
        <begin position="1"/>
        <end position="241"/>
    </location>
</feature>